<evidence type="ECO:0000256" key="3">
    <source>
        <dbReference type="ARBA" id="ARBA00023242"/>
    </source>
</evidence>
<evidence type="ECO:0000256" key="2">
    <source>
        <dbReference type="ARBA" id="ARBA00008044"/>
    </source>
</evidence>
<comment type="subcellular location">
    <subcellularLocation>
        <location evidence="1">Nucleus</location>
    </subcellularLocation>
</comment>
<name>A0A7R8VBI6_TIMDO</name>
<dbReference type="GO" id="GO:0006406">
    <property type="term" value="P:mRNA export from nucleus"/>
    <property type="evidence" value="ECO:0007669"/>
    <property type="project" value="TreeGrafter"/>
</dbReference>
<comment type="similarity">
    <text evidence="2">Belongs to the THOC5 family.</text>
</comment>
<evidence type="ECO:0008006" key="6">
    <source>
        <dbReference type="Google" id="ProtNLM"/>
    </source>
</evidence>
<dbReference type="EMBL" id="OA564628">
    <property type="protein sequence ID" value="CAD7195016.1"/>
    <property type="molecule type" value="Genomic_DNA"/>
</dbReference>
<dbReference type="Pfam" id="PF09766">
    <property type="entry name" value="FmiP_Thoc5"/>
    <property type="match status" value="1"/>
</dbReference>
<evidence type="ECO:0000256" key="4">
    <source>
        <dbReference type="SAM" id="MobiDB-lite"/>
    </source>
</evidence>
<feature type="region of interest" description="Disordered" evidence="4">
    <location>
        <begin position="588"/>
        <end position="618"/>
    </location>
</feature>
<proteinExistence type="inferred from homology"/>
<dbReference type="AlphaFoldDB" id="A0A7R8VBI6"/>
<sequence length="979" mass="111964">MFRSCSNMKVSGSDLLTMEIVKKSWSCISEYLLAIANQMMLEGRFPDPGIGDALESVLLDVSMSDCQYVLAIYLGISGAFNSAWWLGILEKLRRMGGPNKLGEMRIELEAKADNAMKTVLAWGAEARLRFSREKIRITLLKGKHSVMRHPTVRMGGALIGYIRMVSGVAKVAFGRVIRVSRTSWGFDFSTLRRMYKALVQSALTYRCVVWQRRMKESGRSTCLLGKGLGATAQRRMGWNGKKIGRMRGAIRLPPGRVPKLRIRIVLKGPETDSLRPRHRLRIRRSVVRTPCSWSTRNSTRDYKLSIRNHVTVYTNEITVIDYEEAEAGSRDPEIDKELFRKACDDIRTMMNEITELKTKRSEDSKGEIISRRIKASLLFVVLKKLNRLEKFRTKTSRDTMNRVKQQVDSYHLQLQNLLYEIEHLKKEVTKCLQFKSKDEEIELVTVEEFYKEAPATLSRPEVTQTNPHQLKLARLEWELEQRKQLSALCSKLQTAKEMVGKEIQTKKERLDNLTPRLKSILEVTKPLQEYLGLPLDKIRKQHQVAYLLPKPLYVLYVQADAYREACDTLMLVSVSGDEEEARLLKNTKNEEKIVEESDSDQEDNSERDKRHHRKLSRSDRLEERKKRLLLRHPLTVHITIKLKDGNSVQLSFHYLVNLHVVTVKTRLNLENTVHGSSALDLIAPSKLLSGLFAHDLGLDSPNVANNYQLQHLGLNCFSSYISELGVPYIWVQRVAGLDFMGARTAEIMDGKSDSVEPKTSVSQASVESVMRAVRQRLKARIALCKQVQALENGSVVLPHNQRSLFPCKSSSSLSGWQRLTWEEYQVYPHTQPFVREEVVGRGDIFYSMVVSRGTAKLLVLLAVKCDYPCTPSVYCLHLNWNGEHHAGNNDAVRDMEREMNVYWMELVKDLGHGWGSSLLVAQMNKLMSCLDLYLEAAGTTGIAPAEFSRERIFFKPVRGRNRCRPYKFLHVSGGIFTQR</sequence>
<protein>
    <recommendedName>
        <fullName evidence="6">THO complex subunit 5</fullName>
    </recommendedName>
</protein>
<accession>A0A7R8VBI6</accession>
<gene>
    <name evidence="5" type="ORF">TDIB3V08_LOCUS1424</name>
</gene>
<evidence type="ECO:0000256" key="1">
    <source>
        <dbReference type="ARBA" id="ARBA00004123"/>
    </source>
</evidence>
<dbReference type="PANTHER" id="PTHR13375">
    <property type="entry name" value="FMS INTERACTING PROTEIN"/>
    <property type="match status" value="1"/>
</dbReference>
<reference evidence="5" key="1">
    <citation type="submission" date="2020-11" db="EMBL/GenBank/DDBJ databases">
        <authorList>
            <person name="Tran Van P."/>
        </authorList>
    </citation>
    <scope>NUCLEOTIDE SEQUENCE</scope>
</reference>
<dbReference type="InterPro" id="IPR019163">
    <property type="entry name" value="THO_Thoc5"/>
</dbReference>
<evidence type="ECO:0000313" key="5">
    <source>
        <dbReference type="EMBL" id="CAD7195016.1"/>
    </source>
</evidence>
<dbReference type="GO" id="GO:0003729">
    <property type="term" value="F:mRNA binding"/>
    <property type="evidence" value="ECO:0007669"/>
    <property type="project" value="TreeGrafter"/>
</dbReference>
<dbReference type="GO" id="GO:0000445">
    <property type="term" value="C:THO complex part of transcription export complex"/>
    <property type="evidence" value="ECO:0007669"/>
    <property type="project" value="TreeGrafter"/>
</dbReference>
<keyword evidence="3" id="KW-0539">Nucleus</keyword>
<organism evidence="5">
    <name type="scientific">Timema douglasi</name>
    <name type="common">Walking stick</name>
    <dbReference type="NCBI Taxonomy" id="61478"/>
    <lineage>
        <taxon>Eukaryota</taxon>
        <taxon>Metazoa</taxon>
        <taxon>Ecdysozoa</taxon>
        <taxon>Arthropoda</taxon>
        <taxon>Hexapoda</taxon>
        <taxon>Insecta</taxon>
        <taxon>Pterygota</taxon>
        <taxon>Neoptera</taxon>
        <taxon>Polyneoptera</taxon>
        <taxon>Phasmatodea</taxon>
        <taxon>Timematodea</taxon>
        <taxon>Timematoidea</taxon>
        <taxon>Timematidae</taxon>
        <taxon>Timema</taxon>
    </lineage>
</organism>
<feature type="compositionally biased region" description="Acidic residues" evidence="4">
    <location>
        <begin position="596"/>
        <end position="605"/>
    </location>
</feature>
<dbReference type="PANTHER" id="PTHR13375:SF3">
    <property type="entry name" value="THO COMPLEX SUBUNIT 5 HOMOLOG"/>
    <property type="match status" value="1"/>
</dbReference>